<comment type="caution">
    <text evidence="5">The sequence shown here is derived from an EMBL/GenBank/DDBJ whole genome shotgun (WGS) entry which is preliminary data.</text>
</comment>
<dbReference type="InterPro" id="IPR011008">
    <property type="entry name" value="Dimeric_a/b-barrel"/>
</dbReference>
<evidence type="ECO:0000259" key="4">
    <source>
        <dbReference type="PROSITE" id="PS50956"/>
    </source>
</evidence>
<dbReference type="SUPFAM" id="SSF46785">
    <property type="entry name" value="Winged helix' DNA-binding domain"/>
    <property type="match status" value="2"/>
</dbReference>
<dbReference type="InterPro" id="IPR036388">
    <property type="entry name" value="WH-like_DNA-bd_sf"/>
</dbReference>
<dbReference type="InterPro" id="IPR000485">
    <property type="entry name" value="AsnC-type_HTH_dom"/>
</dbReference>
<evidence type="ECO:0000313" key="6">
    <source>
        <dbReference type="Proteomes" id="UP001499884"/>
    </source>
</evidence>
<accession>A0ABP7EAR4</accession>
<dbReference type="InterPro" id="IPR019887">
    <property type="entry name" value="Tscrpt_reg_AsnC/Lrp_C"/>
</dbReference>
<dbReference type="InterPro" id="IPR036390">
    <property type="entry name" value="WH_DNA-bd_sf"/>
</dbReference>
<reference evidence="6" key="1">
    <citation type="journal article" date="2019" name="Int. J. Syst. Evol. Microbiol.">
        <title>The Global Catalogue of Microorganisms (GCM) 10K type strain sequencing project: providing services to taxonomists for standard genome sequencing and annotation.</title>
        <authorList>
            <consortium name="The Broad Institute Genomics Platform"/>
            <consortium name="The Broad Institute Genome Sequencing Center for Infectious Disease"/>
            <person name="Wu L."/>
            <person name="Ma J."/>
        </authorList>
    </citation>
    <scope>NUCLEOTIDE SEQUENCE [LARGE SCALE GENOMIC DNA]</scope>
    <source>
        <strain evidence="6">JCM 30846</strain>
    </source>
</reference>
<sequence length="341" mass="36435">MAESHTFDALDLQLLQALQLDGRASYSRIGAVLGVSDQTVARRLRHLGSALDLRVVGVRDGEPLGRDSWTLRLRIKPDAADAVARALARRPDTSWIGLASGGTEIICSTAFSRAGDHEELILGKLPRTPSITDIRAHQILHRFFGGPTGWFAAADALTPEQAAALTPRTPAGRDGARTAPGPADEALLRVLERDGRAPVAELAKASGLSESAARRRLDQLLRSGSLYIDVEYSTAALGYTTRALLWVTAEPRALDAVGRALAARPEAAAVFATSGQSNVMAVLVCRDVGEVYRFLTGVVGGLDGVRHVEVSPVLRNVKQLTYDDAGQRRGRPRTGRAGERG</sequence>
<dbReference type="Pfam" id="PF01037">
    <property type="entry name" value="AsnC_trans_reg"/>
    <property type="match status" value="1"/>
</dbReference>
<dbReference type="PRINTS" id="PR00033">
    <property type="entry name" value="HTHASNC"/>
</dbReference>
<protein>
    <submittedName>
        <fullName evidence="5">Lrp/AsnC family transcriptional regulator</fullName>
    </submittedName>
</protein>
<keyword evidence="1" id="KW-0805">Transcription regulation</keyword>
<dbReference type="SUPFAM" id="SSF54909">
    <property type="entry name" value="Dimeric alpha+beta barrel"/>
    <property type="match status" value="1"/>
</dbReference>
<feature type="domain" description="HTH asnC-type" evidence="4">
    <location>
        <begin position="184"/>
        <end position="240"/>
    </location>
</feature>
<dbReference type="PROSITE" id="PS50956">
    <property type="entry name" value="HTH_ASNC_2"/>
    <property type="match status" value="1"/>
</dbReference>
<dbReference type="RefSeq" id="WP_345641755.1">
    <property type="nucleotide sequence ID" value="NZ_BAABEP010000004.1"/>
</dbReference>
<keyword evidence="3" id="KW-0804">Transcription</keyword>
<name>A0ABP7EAR4_9ACTN</name>
<dbReference type="InterPro" id="IPR019888">
    <property type="entry name" value="Tscrpt_reg_AsnC-like"/>
</dbReference>
<keyword evidence="6" id="KW-1185">Reference proteome</keyword>
<dbReference type="Proteomes" id="UP001499884">
    <property type="component" value="Unassembled WGS sequence"/>
</dbReference>
<gene>
    <name evidence="5" type="ORF">GCM10023082_10410</name>
</gene>
<dbReference type="Pfam" id="PF13404">
    <property type="entry name" value="HTH_AsnC-type"/>
    <property type="match status" value="2"/>
</dbReference>
<keyword evidence="2" id="KW-0238">DNA-binding</keyword>
<dbReference type="Gene3D" id="3.30.70.920">
    <property type="match status" value="1"/>
</dbReference>
<dbReference type="Gene3D" id="1.10.10.10">
    <property type="entry name" value="Winged helix-like DNA-binding domain superfamily/Winged helix DNA-binding domain"/>
    <property type="match status" value="2"/>
</dbReference>
<dbReference type="EMBL" id="BAABEP010000004">
    <property type="protein sequence ID" value="GAA3714606.1"/>
    <property type="molecule type" value="Genomic_DNA"/>
</dbReference>
<dbReference type="SMART" id="SM00344">
    <property type="entry name" value="HTH_ASNC"/>
    <property type="match status" value="2"/>
</dbReference>
<evidence type="ECO:0000256" key="2">
    <source>
        <dbReference type="ARBA" id="ARBA00023125"/>
    </source>
</evidence>
<dbReference type="PANTHER" id="PTHR30154">
    <property type="entry name" value="LEUCINE-RESPONSIVE REGULATORY PROTEIN"/>
    <property type="match status" value="1"/>
</dbReference>
<evidence type="ECO:0000313" key="5">
    <source>
        <dbReference type="EMBL" id="GAA3714606.1"/>
    </source>
</evidence>
<proteinExistence type="predicted"/>
<organism evidence="5 6">
    <name type="scientific">Streptomyces tremellae</name>
    <dbReference type="NCBI Taxonomy" id="1124239"/>
    <lineage>
        <taxon>Bacteria</taxon>
        <taxon>Bacillati</taxon>
        <taxon>Actinomycetota</taxon>
        <taxon>Actinomycetes</taxon>
        <taxon>Kitasatosporales</taxon>
        <taxon>Streptomycetaceae</taxon>
        <taxon>Streptomyces</taxon>
    </lineage>
</organism>
<evidence type="ECO:0000256" key="1">
    <source>
        <dbReference type="ARBA" id="ARBA00023015"/>
    </source>
</evidence>
<dbReference type="PANTHER" id="PTHR30154:SF34">
    <property type="entry name" value="TRANSCRIPTIONAL REGULATOR AZLB"/>
    <property type="match status" value="1"/>
</dbReference>
<evidence type="ECO:0000256" key="3">
    <source>
        <dbReference type="ARBA" id="ARBA00023163"/>
    </source>
</evidence>